<keyword evidence="4" id="KW-0812">Transmembrane</keyword>
<dbReference type="InterPro" id="IPR034260">
    <property type="entry name" value="Yme2_RRM"/>
</dbReference>
<comment type="similarity">
    <text evidence="2 11">Belongs to the YME2 family.</text>
</comment>
<evidence type="ECO:0000313" key="16">
    <source>
        <dbReference type="Proteomes" id="UP000193467"/>
    </source>
</evidence>
<dbReference type="InParanoid" id="A0A1Y2FX34"/>
<evidence type="ECO:0000256" key="10">
    <source>
        <dbReference type="ARBA" id="ARBA00025276"/>
    </source>
</evidence>
<dbReference type="EMBL" id="MCGR01000009">
    <property type="protein sequence ID" value="ORY88608.1"/>
    <property type="molecule type" value="Genomic_DNA"/>
</dbReference>
<dbReference type="AlphaFoldDB" id="A0A1Y2FX34"/>
<dbReference type="Gene3D" id="3.30.70.330">
    <property type="match status" value="1"/>
</dbReference>
<name>A0A1Y2FX34_9BASI</name>
<evidence type="ECO:0000256" key="7">
    <source>
        <dbReference type="ARBA" id="ARBA00022989"/>
    </source>
</evidence>
<dbReference type="GO" id="GO:0006397">
    <property type="term" value="P:mRNA processing"/>
    <property type="evidence" value="ECO:0007669"/>
    <property type="project" value="UniProtKB-UniRule"/>
</dbReference>
<evidence type="ECO:0000256" key="8">
    <source>
        <dbReference type="ARBA" id="ARBA00023128"/>
    </source>
</evidence>
<evidence type="ECO:0000313" key="15">
    <source>
        <dbReference type="EMBL" id="ORY88608.1"/>
    </source>
</evidence>
<evidence type="ECO:0000256" key="9">
    <source>
        <dbReference type="ARBA" id="ARBA00023136"/>
    </source>
</evidence>
<evidence type="ECO:0000256" key="3">
    <source>
        <dbReference type="ARBA" id="ARBA00020222"/>
    </source>
</evidence>
<dbReference type="InterPro" id="IPR039627">
    <property type="entry name" value="Yme2_C"/>
</dbReference>
<comment type="subcellular location">
    <subcellularLocation>
        <location evidence="1 11">Mitochondrion inner membrane</location>
        <topology evidence="1 11">Single-pass membrane protein</topology>
    </subcellularLocation>
</comment>
<dbReference type="SUPFAM" id="SSF54928">
    <property type="entry name" value="RNA-binding domain, RBD"/>
    <property type="match status" value="1"/>
</dbReference>
<dbReference type="STRING" id="106004.A0A1Y2FX34"/>
<keyword evidence="11" id="KW-0507">mRNA processing</keyword>
<feature type="coiled-coil region" evidence="12">
    <location>
        <begin position="888"/>
        <end position="915"/>
    </location>
</feature>
<evidence type="ECO:0000256" key="6">
    <source>
        <dbReference type="ARBA" id="ARBA00022946"/>
    </source>
</evidence>
<dbReference type="SUPFAM" id="SSF52540">
    <property type="entry name" value="P-loop containing nucleoside triphosphate hydrolases"/>
    <property type="match status" value="1"/>
</dbReference>
<dbReference type="FunCoup" id="A0A1Y2FX34">
    <property type="interactions" value="8"/>
</dbReference>
<keyword evidence="9" id="KW-0472">Membrane</keyword>
<organism evidence="15 16">
    <name type="scientific">Leucosporidium creatinivorum</name>
    <dbReference type="NCBI Taxonomy" id="106004"/>
    <lineage>
        <taxon>Eukaryota</taxon>
        <taxon>Fungi</taxon>
        <taxon>Dikarya</taxon>
        <taxon>Basidiomycota</taxon>
        <taxon>Pucciniomycotina</taxon>
        <taxon>Microbotryomycetes</taxon>
        <taxon>Leucosporidiales</taxon>
        <taxon>Leucosporidium</taxon>
    </lineage>
</organism>
<keyword evidence="5 11" id="KW-0999">Mitochondrion inner membrane</keyword>
<dbReference type="GO" id="GO:0005743">
    <property type="term" value="C:mitochondrial inner membrane"/>
    <property type="evidence" value="ECO:0007669"/>
    <property type="project" value="UniProtKB-SubCell"/>
</dbReference>
<evidence type="ECO:0000256" key="4">
    <source>
        <dbReference type="ARBA" id="ARBA00022692"/>
    </source>
</evidence>
<evidence type="ECO:0000256" key="5">
    <source>
        <dbReference type="ARBA" id="ARBA00022792"/>
    </source>
</evidence>
<dbReference type="InterPro" id="IPR027417">
    <property type="entry name" value="P-loop_NTPase"/>
</dbReference>
<dbReference type="InterPro" id="IPR035979">
    <property type="entry name" value="RBD_domain_sf"/>
</dbReference>
<reference evidence="15 16" key="1">
    <citation type="submission" date="2016-07" db="EMBL/GenBank/DDBJ databases">
        <title>Pervasive Adenine N6-methylation of Active Genes in Fungi.</title>
        <authorList>
            <consortium name="DOE Joint Genome Institute"/>
            <person name="Mondo S.J."/>
            <person name="Dannebaum R.O."/>
            <person name="Kuo R.C."/>
            <person name="Labutti K."/>
            <person name="Haridas S."/>
            <person name="Kuo A."/>
            <person name="Salamov A."/>
            <person name="Ahrendt S.R."/>
            <person name="Lipzen A."/>
            <person name="Sullivan W."/>
            <person name="Andreopoulos W.B."/>
            <person name="Clum A."/>
            <person name="Lindquist E."/>
            <person name="Daum C."/>
            <person name="Ramamoorthy G.K."/>
            <person name="Gryganskyi A."/>
            <person name="Culley D."/>
            <person name="Magnuson J.K."/>
            <person name="James T.Y."/>
            <person name="O'Malley M.A."/>
            <person name="Stajich J.E."/>
            <person name="Spatafora J.W."/>
            <person name="Visel A."/>
            <person name="Grigoriev I.V."/>
        </authorList>
    </citation>
    <scope>NUCLEOTIDE SEQUENCE [LARGE SCALE GENOMIC DNA]</scope>
    <source>
        <strain evidence="15 16">62-1032</strain>
    </source>
</reference>
<dbReference type="Pfam" id="PF00076">
    <property type="entry name" value="RRM_1"/>
    <property type="match status" value="1"/>
</dbReference>
<evidence type="ECO:0000259" key="13">
    <source>
        <dbReference type="Pfam" id="PF00076"/>
    </source>
</evidence>
<keyword evidence="8 11" id="KW-0496">Mitochondrion</keyword>
<keyword evidence="7" id="KW-1133">Transmembrane helix</keyword>
<evidence type="ECO:0000256" key="12">
    <source>
        <dbReference type="SAM" id="Coils"/>
    </source>
</evidence>
<dbReference type="OrthoDB" id="10267654at2759"/>
<dbReference type="InterPro" id="IPR000504">
    <property type="entry name" value="RRM_dom"/>
</dbReference>
<proteinExistence type="inferred from homology"/>
<evidence type="ECO:0000256" key="1">
    <source>
        <dbReference type="ARBA" id="ARBA00004434"/>
    </source>
</evidence>
<comment type="function">
    <text evidence="10 11">Plays a role in maintaining the mitochondrial genome and in controlling the mtDNA escape. Involved in the regulation of mtDNA nucleotide structure and number. May have a dispensable role in early maturation of pre-rRNA.</text>
</comment>
<evidence type="ECO:0000256" key="2">
    <source>
        <dbReference type="ARBA" id="ARBA00010320"/>
    </source>
</evidence>
<dbReference type="Proteomes" id="UP000193467">
    <property type="component" value="Unassembled WGS sequence"/>
</dbReference>
<dbReference type="Pfam" id="PF10443">
    <property type="entry name" value="RNA12"/>
    <property type="match status" value="1"/>
</dbReference>
<feature type="domain" description="RRM" evidence="13">
    <location>
        <begin position="222"/>
        <end position="280"/>
    </location>
</feature>
<dbReference type="CDD" id="cd12433">
    <property type="entry name" value="RRM_Yme2p_like"/>
    <property type="match status" value="1"/>
</dbReference>
<evidence type="ECO:0000256" key="11">
    <source>
        <dbReference type="RuleBase" id="RU367108"/>
    </source>
</evidence>
<dbReference type="InterPro" id="IPR012677">
    <property type="entry name" value="Nucleotide-bd_a/b_plait_sf"/>
</dbReference>
<feature type="domain" description="Mitochondrial escape protein 2 C-terminal" evidence="14">
    <location>
        <begin position="386"/>
        <end position="863"/>
    </location>
</feature>
<keyword evidence="16" id="KW-1185">Reference proteome</keyword>
<gene>
    <name evidence="15" type="ORF">BCR35DRAFT_301371</name>
</gene>
<accession>A0A1Y2FX34</accession>
<keyword evidence="11" id="KW-0694">RNA-binding</keyword>
<evidence type="ECO:0000259" key="14">
    <source>
        <dbReference type="Pfam" id="PF10443"/>
    </source>
</evidence>
<dbReference type="Gene3D" id="3.40.50.300">
    <property type="entry name" value="P-loop containing nucleotide triphosphate hydrolases"/>
    <property type="match status" value="1"/>
</dbReference>
<protein>
    <recommendedName>
        <fullName evidence="3 11">Mitochondrial escape protein 2</fullName>
    </recommendedName>
</protein>
<dbReference type="PANTHER" id="PTHR32198">
    <property type="entry name" value="MITOCHONDRIAL ESCAPE PROTEIN 2"/>
    <property type="match status" value="1"/>
</dbReference>
<comment type="caution">
    <text evidence="15">The sequence shown here is derived from an EMBL/GenBank/DDBJ whole genome shotgun (WGS) entry which is preliminary data.</text>
</comment>
<sequence>MLTRPLRRFPAPIRLLGASATRHRLQTRLASTATASLDDLSNVQPRSEAQPVVPLELGEDRHTAYLYFNTVFPIRLGMWDIRYLAAKMEEETLLQQIRDLVVKDSIYQVRVESVYPREKDGGAFVKFSYSLPKIPYAEDLPTEEAAANDKKQEAEVLKILEKQAVDSIKAAGWKPMILRLTEMSAVMGKLRTAPAFLVKGKPWMEDMNRFPNTTIRVEFEGPEIPQEELYEVFRPYGRIHNIYPQPPSNKDTPRFATITYSSIRAAASARNTLHNAVIPSTLPTDNPPPPTVLRILYAERQRAHYIRDFATSHPRIMIPLVVALLGAVSYAVFDPIREFFVKAHVEGTFDSDRWVLLSWLKRETLGRLGLTSRNARSSSTGIEKEREEAKEKMRNWIKDVPDTFIVVTGPKGSGKTALVEEVLQDGKHVLTIDCHQLCKNSRSEAKLVAELANSVGYFPQFVLGSSINNMIDLAAMGLIGQKAGFSASLDAQLKAILEVTSSALAKISNSARARAAAAAKSQDARKDNEIDRTKVVEQLETEGVKDGRMDAVAGVGALSELGVGVEPPSAGEEAVIIGPKSSALVRALSLGPCPEEKQDVAELPVVVLKGFAAKGESKQTVLWDVLSEWAAVLVENQVAHVVFVSDSVTVTKPLAAALPNKPFNAIALDDASPEASINWLEAKLTEFGKELPEVSKGSVARLGGRQTDLELLVSKIHAGFEVDEAVDDIVARSATEIRKTFFGDDESEAKSLKWTRQQAWRILTGLTKNDELKYADVLVNAPFNSDETALRALENAEMISIQHRDSRPSVIRPGKPVYRHAFGLLLSDDVFRSSVEYQNVTAAINSASADLKSASQGLIELSQLFGSGNGKWVFGGGTALPAEIEVRVTALLKKMRESEEKLDKLGKEKDELLKTLAEKE</sequence>
<dbReference type="InterPro" id="IPR018850">
    <property type="entry name" value="Mt_escape_2_C"/>
</dbReference>
<dbReference type="GO" id="GO:0003723">
    <property type="term" value="F:RNA binding"/>
    <property type="evidence" value="ECO:0007669"/>
    <property type="project" value="UniProtKB-UniRule"/>
</dbReference>
<keyword evidence="6" id="KW-0809">Transit peptide</keyword>
<dbReference type="PANTHER" id="PTHR32198:SF2">
    <property type="entry name" value="MITOCHONDRIAL ESCAPE PROTEIN 2"/>
    <property type="match status" value="1"/>
</dbReference>
<keyword evidence="12" id="KW-0175">Coiled coil</keyword>